<dbReference type="Pfam" id="PF00288">
    <property type="entry name" value="GHMP_kinases_N"/>
    <property type="match status" value="1"/>
</dbReference>
<evidence type="ECO:0000313" key="10">
    <source>
        <dbReference type="Proteomes" id="UP000006190"/>
    </source>
</evidence>
<reference evidence="9 10" key="1">
    <citation type="submission" date="2012-01" db="EMBL/GenBank/DDBJ databases">
        <title>The Genome Sequence of Facklamia languida CCUG 37842.</title>
        <authorList>
            <consortium name="The Broad Institute Genome Sequencing Platform"/>
            <person name="Earl A."/>
            <person name="Ward D."/>
            <person name="Feldgarden M."/>
            <person name="Gevers D."/>
            <person name="Huys G."/>
            <person name="Young S.K."/>
            <person name="Zeng Q."/>
            <person name="Gargeya S."/>
            <person name="Fitzgerald M."/>
            <person name="Haas B."/>
            <person name="Abouelleil A."/>
            <person name="Alvarado L."/>
            <person name="Arachchi H.M."/>
            <person name="Berlin A."/>
            <person name="Chapman S.B."/>
            <person name="Gearin G."/>
            <person name="Goldberg J."/>
            <person name="Griggs A."/>
            <person name="Gujja S."/>
            <person name="Hansen M."/>
            <person name="Heiman D."/>
            <person name="Howarth C."/>
            <person name="Larimer J."/>
            <person name="Lui A."/>
            <person name="MacDonald P.J.P."/>
            <person name="McCowen C."/>
            <person name="Montmayeur A."/>
            <person name="Murphy C."/>
            <person name="Neiman D."/>
            <person name="Pearson M."/>
            <person name="Priest M."/>
            <person name="Roberts A."/>
            <person name="Saif S."/>
            <person name="Shea T."/>
            <person name="Sisk P."/>
            <person name="Stolte C."/>
            <person name="Sykes S."/>
            <person name="Wortman J."/>
            <person name="Nusbaum C."/>
            <person name="Birren B."/>
        </authorList>
    </citation>
    <scope>NUCLEOTIDE SEQUENCE [LARGE SCALE GENOMIC DNA]</scope>
    <source>
        <strain evidence="9 10">CCUG 37842</strain>
    </source>
</reference>
<dbReference type="UniPathway" id="UPA00057">
    <property type="reaction ID" value="UER00099"/>
</dbReference>
<dbReference type="InterPro" id="IPR013750">
    <property type="entry name" value="GHMP_kinase_C_dom"/>
</dbReference>
<keyword evidence="5 9" id="KW-0418">Kinase</keyword>
<evidence type="ECO:0000259" key="7">
    <source>
        <dbReference type="Pfam" id="PF00288"/>
    </source>
</evidence>
<dbReference type="STRING" id="883113.HMPREF9708_00925"/>
<dbReference type="HOGENOM" id="CLU_017814_7_0_9"/>
<comment type="caution">
    <text evidence="9">The sequence shown here is derived from an EMBL/GenBank/DDBJ whole genome shotgun (WGS) entry which is preliminary data.</text>
</comment>
<dbReference type="EC" id="2.7.4.2" evidence="2"/>
<dbReference type="InterPro" id="IPR020568">
    <property type="entry name" value="Ribosomal_Su5_D2-typ_SF"/>
</dbReference>
<dbReference type="Gene3D" id="3.30.230.10">
    <property type="match status" value="1"/>
</dbReference>
<dbReference type="InterPro" id="IPR036554">
    <property type="entry name" value="GHMP_kinase_C_sf"/>
</dbReference>
<feature type="domain" description="GHMP kinase C-terminal" evidence="8">
    <location>
        <begin position="265"/>
        <end position="348"/>
    </location>
</feature>
<feature type="domain" description="GHMP kinase N-terminal" evidence="7">
    <location>
        <begin position="85"/>
        <end position="174"/>
    </location>
</feature>
<dbReference type="GO" id="GO:0005524">
    <property type="term" value="F:ATP binding"/>
    <property type="evidence" value="ECO:0007669"/>
    <property type="project" value="UniProtKB-KW"/>
</dbReference>
<dbReference type="Proteomes" id="UP000006190">
    <property type="component" value="Unassembled WGS sequence"/>
</dbReference>
<evidence type="ECO:0000259" key="8">
    <source>
        <dbReference type="Pfam" id="PF08544"/>
    </source>
</evidence>
<organism evidence="9 10">
    <name type="scientific">Facklamia languida CCUG 37842</name>
    <dbReference type="NCBI Taxonomy" id="883113"/>
    <lineage>
        <taxon>Bacteria</taxon>
        <taxon>Bacillati</taxon>
        <taxon>Bacillota</taxon>
        <taxon>Bacilli</taxon>
        <taxon>Lactobacillales</taxon>
        <taxon>Aerococcaceae</taxon>
        <taxon>Facklamia</taxon>
    </lineage>
</organism>
<evidence type="ECO:0000313" key="9">
    <source>
        <dbReference type="EMBL" id="EHR37018.1"/>
    </source>
</evidence>
<dbReference type="PANTHER" id="PTHR31814:SF2">
    <property type="entry name" value="PHOSPHOMEVALONATE KINASE"/>
    <property type="match status" value="1"/>
</dbReference>
<dbReference type="PATRIC" id="fig|883113.3.peg.920"/>
<dbReference type="SUPFAM" id="SSF55060">
    <property type="entry name" value="GHMP Kinase, C-terminal domain"/>
    <property type="match status" value="1"/>
</dbReference>
<evidence type="ECO:0000256" key="2">
    <source>
        <dbReference type="ARBA" id="ARBA00012958"/>
    </source>
</evidence>
<comment type="pathway">
    <text evidence="1">Isoprenoid biosynthesis; isopentenyl diphosphate biosynthesis via mevalonate pathway; isopentenyl diphosphate from (R)-mevalonate: step 2/3.</text>
</comment>
<dbReference type="RefSeq" id="WP_006309060.1">
    <property type="nucleotide sequence ID" value="NZ_JH601133.1"/>
</dbReference>
<dbReference type="SUPFAM" id="SSF54211">
    <property type="entry name" value="Ribosomal protein S5 domain 2-like"/>
    <property type="match status" value="1"/>
</dbReference>
<dbReference type="InterPro" id="IPR035102">
    <property type="entry name" value="Phosphomevalonate_kinase"/>
</dbReference>
<keyword evidence="6" id="KW-0067">ATP-binding</keyword>
<keyword evidence="10" id="KW-1185">Reference proteome</keyword>
<gene>
    <name evidence="9" type="ORF">HMPREF9708_00925</name>
</gene>
<evidence type="ECO:0000256" key="6">
    <source>
        <dbReference type="ARBA" id="ARBA00022840"/>
    </source>
</evidence>
<dbReference type="GO" id="GO:0004631">
    <property type="term" value="F:phosphomevalonate kinase activity"/>
    <property type="evidence" value="ECO:0007669"/>
    <property type="project" value="UniProtKB-EC"/>
</dbReference>
<evidence type="ECO:0000256" key="4">
    <source>
        <dbReference type="ARBA" id="ARBA00022741"/>
    </source>
</evidence>
<keyword evidence="3" id="KW-0808">Transferase</keyword>
<dbReference type="EMBL" id="AGEG01000011">
    <property type="protein sequence ID" value="EHR37018.1"/>
    <property type="molecule type" value="Genomic_DNA"/>
</dbReference>
<evidence type="ECO:0000256" key="5">
    <source>
        <dbReference type="ARBA" id="ARBA00022777"/>
    </source>
</evidence>
<keyword evidence="4" id="KW-0547">Nucleotide-binding</keyword>
<evidence type="ECO:0000256" key="3">
    <source>
        <dbReference type="ARBA" id="ARBA00022679"/>
    </source>
</evidence>
<dbReference type="Pfam" id="PF08544">
    <property type="entry name" value="GHMP_kinases_C"/>
    <property type="match status" value="1"/>
</dbReference>
<accession>H3NJ86</accession>
<sequence length="367" mass="39914">MTGSTVFTSQVPGKLYLVGEYAVLAPNQPAILLAVDRYLEAQFTPSEVPFFHLTNPQAGYPSDFLPLTEVVGPKVGPWRYVQSALQVAQQFLAERGIAIQGGQIDYQSDLIDGQGQKYGFGSSGAVTIATLEAVLTAHRITLDPLTTYKLAVLAHLGLKSQGSFGDIAASTYGGWVYYSAPDRAWLKDQVAHPVVLQDLIERKWPGLVIEPIPFPPDLQVLVGWTQRPASTDRLVEVLADKVQEEASYYQDFLRQAQSIVDRIKTALDHQDIQAVGPGLTDYRQALLGLSYHYQVVIETPSLTDLINLAQDFGYYGKSSGAGGGDCGLAVGSDPQALAAIHQAWQNHAIQPLDLVPAAPRYPERSPL</sequence>
<dbReference type="eggNOG" id="COG1577">
    <property type="taxonomic scope" value="Bacteria"/>
</dbReference>
<name>H3NJ86_9LACT</name>
<dbReference type="OrthoDB" id="1522677at2"/>
<evidence type="ECO:0000256" key="1">
    <source>
        <dbReference type="ARBA" id="ARBA00005017"/>
    </source>
</evidence>
<dbReference type="InterPro" id="IPR005917">
    <property type="entry name" value="Pmev_kinase_bact"/>
</dbReference>
<dbReference type="Gene3D" id="3.30.70.890">
    <property type="entry name" value="GHMP kinase, C-terminal domain"/>
    <property type="match status" value="1"/>
</dbReference>
<dbReference type="AlphaFoldDB" id="H3NJ86"/>
<dbReference type="PANTHER" id="PTHR31814">
    <property type="match status" value="1"/>
</dbReference>
<dbReference type="InterPro" id="IPR006204">
    <property type="entry name" value="GHMP_kinase_N_dom"/>
</dbReference>
<proteinExistence type="predicted"/>
<dbReference type="GO" id="GO:0019287">
    <property type="term" value="P:isopentenyl diphosphate biosynthetic process, mevalonate pathway"/>
    <property type="evidence" value="ECO:0007669"/>
    <property type="project" value="UniProtKB-UniPathway"/>
</dbReference>
<dbReference type="NCBIfam" id="TIGR01220">
    <property type="entry name" value="Pmev_kin_Gr_pos"/>
    <property type="match status" value="1"/>
</dbReference>
<dbReference type="InterPro" id="IPR014721">
    <property type="entry name" value="Ribsml_uS5_D2-typ_fold_subgr"/>
</dbReference>
<protein>
    <recommendedName>
        <fullName evidence="2">phosphomevalonate kinase</fullName>
        <ecNumber evidence="2">2.7.4.2</ecNumber>
    </recommendedName>
</protein>